<reference evidence="3 4" key="1">
    <citation type="submission" date="2017-06" db="EMBL/GenBank/DDBJ databases">
        <title>Draft Genome Sequence of Bacillus sp Strain 36R Isolated from saline sediment at Atanasia, Sonora, Mexico.</title>
        <authorList>
            <person name="Sanchez Diaz R."/>
            <person name="Quiroz Macias M.E."/>
            <person name="Ibarra Gamez J.C."/>
            <person name="Enciso Ibarra J."/>
            <person name="Gomez Gil B."/>
            <person name="Galaviz Silva L."/>
        </authorList>
    </citation>
    <scope>NUCLEOTIDE SEQUENCE [LARGE SCALE GENOMIC DNA]</scope>
    <source>
        <strain evidence="3 4">36R_ATNSAL</strain>
    </source>
</reference>
<dbReference type="InterPro" id="IPR048276">
    <property type="entry name" value="Phage_tail-like_C"/>
</dbReference>
<comment type="caution">
    <text evidence="3">The sequence shown here is derived from an EMBL/GenBank/DDBJ whole genome shotgun (WGS) entry which is preliminary data.</text>
</comment>
<evidence type="ECO:0000259" key="2">
    <source>
        <dbReference type="Pfam" id="PF20753"/>
    </source>
</evidence>
<feature type="domain" description="Phage tail-like C-terminal" evidence="2">
    <location>
        <begin position="162"/>
        <end position="258"/>
    </location>
</feature>
<dbReference type="Pfam" id="PF20753">
    <property type="entry name" value="DUF6558_C"/>
    <property type="match status" value="1"/>
</dbReference>
<dbReference type="Proteomes" id="UP000228754">
    <property type="component" value="Unassembled WGS sequence"/>
</dbReference>
<accession>A0A2A5IL44</accession>
<dbReference type="Gene3D" id="2.40.30.200">
    <property type="match status" value="1"/>
</dbReference>
<dbReference type="AlphaFoldDB" id="A0A2A5IL44"/>
<evidence type="ECO:0000259" key="1">
    <source>
        <dbReference type="Pfam" id="PF20195"/>
    </source>
</evidence>
<dbReference type="OrthoDB" id="2731856at2"/>
<gene>
    <name evidence="3" type="ORF">CEY02_19840</name>
</gene>
<evidence type="ECO:0000313" key="3">
    <source>
        <dbReference type="EMBL" id="PCK17687.1"/>
    </source>
</evidence>
<dbReference type="Pfam" id="PF20195">
    <property type="entry name" value="DUF6558"/>
    <property type="match status" value="1"/>
</dbReference>
<evidence type="ECO:0000313" key="4">
    <source>
        <dbReference type="Proteomes" id="UP000228754"/>
    </source>
</evidence>
<feature type="domain" description="DUF6558" evidence="1">
    <location>
        <begin position="6"/>
        <end position="128"/>
    </location>
</feature>
<dbReference type="InterPro" id="IPR046688">
    <property type="entry name" value="DUF6558_N"/>
</dbReference>
<name>A0A2A5IL44_BACPU</name>
<proteinExistence type="predicted"/>
<protein>
    <submittedName>
        <fullName evidence="3">Phage tail protein</fullName>
    </submittedName>
</protein>
<sequence>MIRESQYFIFNHIRSTDMGVANVNTDGGLQEENFLAGKTVNETFIKGRTVPIVDSITYEPYEVSLNFYVDQNIKEGFYKNRNLTQKKLREIASWLSVTDYSPLAFSSNLDIIYYAMPVNPIDLVHNCSEDGYVRLTMKVLPFKFGVKVASPWIDPSKHQDNIIKLDNKGDLDIPLSMEIKKIGNGNIKITNLSSYRSPFSFDGLMDNEIVKIDSVKEILESSVSGYECYEQSNENFIVLGKGQNRIKVEGACLIRFNYRFKYF</sequence>
<dbReference type="EMBL" id="NKHG01000135">
    <property type="protein sequence ID" value="PCK17687.1"/>
    <property type="molecule type" value="Genomic_DNA"/>
</dbReference>
<organism evidence="3 4">
    <name type="scientific">Bacillus pumilus</name>
    <name type="common">Bacillus mesentericus</name>
    <dbReference type="NCBI Taxonomy" id="1408"/>
    <lineage>
        <taxon>Bacteria</taxon>
        <taxon>Bacillati</taxon>
        <taxon>Bacillota</taxon>
        <taxon>Bacilli</taxon>
        <taxon>Bacillales</taxon>
        <taxon>Bacillaceae</taxon>
        <taxon>Bacillus</taxon>
    </lineage>
</organism>